<organism evidence="3 4">
    <name type="scientific">Trichoderma ghanense</name>
    <dbReference type="NCBI Taxonomy" id="65468"/>
    <lineage>
        <taxon>Eukaryota</taxon>
        <taxon>Fungi</taxon>
        <taxon>Dikarya</taxon>
        <taxon>Ascomycota</taxon>
        <taxon>Pezizomycotina</taxon>
        <taxon>Sordariomycetes</taxon>
        <taxon>Hypocreomycetidae</taxon>
        <taxon>Hypocreales</taxon>
        <taxon>Hypocreaceae</taxon>
        <taxon>Trichoderma</taxon>
    </lineage>
</organism>
<feature type="domain" description="Gfo/Idh/MocA-like oxidoreductase N-terminal" evidence="1">
    <location>
        <begin position="36"/>
        <end position="167"/>
    </location>
</feature>
<dbReference type="Gene3D" id="3.40.50.720">
    <property type="entry name" value="NAD(P)-binding Rossmann-like Domain"/>
    <property type="match status" value="1"/>
</dbReference>
<dbReference type="InterPro" id="IPR036291">
    <property type="entry name" value="NAD(P)-bd_dom_sf"/>
</dbReference>
<dbReference type="Proteomes" id="UP001642720">
    <property type="component" value="Unassembled WGS sequence"/>
</dbReference>
<name>A0ABY2H4E1_9HYPO</name>
<evidence type="ECO:0000313" key="4">
    <source>
        <dbReference type="Proteomes" id="UP001642720"/>
    </source>
</evidence>
<dbReference type="GeneID" id="300576909"/>
<accession>A0ABY2H4E1</accession>
<proteinExistence type="predicted"/>
<comment type="caution">
    <text evidence="3">The sequence shown here is derived from an EMBL/GenBank/DDBJ whole genome shotgun (WGS) entry which is preliminary data.</text>
</comment>
<dbReference type="EMBL" id="PPTA01000006">
    <property type="protein sequence ID" value="TFB02606.1"/>
    <property type="molecule type" value="Genomic_DNA"/>
</dbReference>
<dbReference type="InterPro" id="IPR000683">
    <property type="entry name" value="Gfo/Idh/MocA-like_OxRdtase_N"/>
</dbReference>
<evidence type="ECO:0000259" key="1">
    <source>
        <dbReference type="Pfam" id="PF01408"/>
    </source>
</evidence>
<dbReference type="SUPFAM" id="SSF55347">
    <property type="entry name" value="Glyceraldehyde-3-phosphate dehydrogenase-like, C-terminal domain"/>
    <property type="match status" value="1"/>
</dbReference>
<dbReference type="Pfam" id="PF22685">
    <property type="entry name" value="Gal80p_C-like"/>
    <property type="match status" value="1"/>
</dbReference>
<dbReference type="PANTHER" id="PTHR43708">
    <property type="entry name" value="CONSERVED EXPRESSED OXIDOREDUCTASE (EUROFUNG)"/>
    <property type="match status" value="1"/>
</dbReference>
<dbReference type="Pfam" id="PF01408">
    <property type="entry name" value="GFO_IDH_MocA"/>
    <property type="match status" value="1"/>
</dbReference>
<evidence type="ECO:0000259" key="2">
    <source>
        <dbReference type="Pfam" id="PF22685"/>
    </source>
</evidence>
<dbReference type="InterPro" id="IPR051317">
    <property type="entry name" value="Gfo/Idh/MocA_oxidoreduct"/>
</dbReference>
<dbReference type="PANTHER" id="PTHR43708:SF1">
    <property type="entry name" value="GALACTOSE_LACTOSE METABOLISM REGULATORY PROTEIN GAL80"/>
    <property type="match status" value="1"/>
</dbReference>
<evidence type="ECO:0000313" key="3">
    <source>
        <dbReference type="EMBL" id="TFB02606.1"/>
    </source>
</evidence>
<reference evidence="3 4" key="1">
    <citation type="submission" date="2018-01" db="EMBL/GenBank/DDBJ databases">
        <title>Genome characterization of the sugarcane-associated fungus Trichoderma ghanense CCMA-1212 and their application in lignocelulose bioconversion.</title>
        <authorList>
            <person name="Steindorff A.S."/>
            <person name="Mendes T.D."/>
            <person name="Vilela E.S.D."/>
            <person name="Rodrigues D.S."/>
            <person name="Formighieri E.F."/>
            <person name="Melo I.S."/>
            <person name="Favaro L.C.L."/>
        </authorList>
    </citation>
    <scope>NUCLEOTIDE SEQUENCE [LARGE SCALE GENOMIC DNA]</scope>
    <source>
        <strain evidence="3 4">CCMA-1212</strain>
    </source>
</reference>
<gene>
    <name evidence="3" type="ORF">CCMA1212_005188</name>
</gene>
<dbReference type="Gene3D" id="3.30.360.10">
    <property type="entry name" value="Dihydrodipicolinate Reductase, domain 2"/>
    <property type="match status" value="1"/>
</dbReference>
<dbReference type="InterPro" id="IPR055080">
    <property type="entry name" value="Gal80p-like_C"/>
</dbReference>
<feature type="domain" description="Gal80p-like C-terminal" evidence="2">
    <location>
        <begin position="173"/>
        <end position="326"/>
    </location>
</feature>
<sequence length="413" mass="45016">MHTLAERFSDKDKAYPSTVDNLLITLTIAITTMAPIRTAIIGLSGNAITSWASAAHLPYLLSARGREKYQIVALCNSSVEAAKRAIEVFKLPPETKAYGDPQSVADDKDIDLVVVSTRVDVHHSSALPSVKAGKDVFVEWPLAQDVAHAKELVDAARAAGGRTLVGHQGREAPPVVKVRQLIEQGTIGKILSSEIRAYGGAVDRESLRPGLKYFLEKKVGGNIVTIGVGHLFDQIQSVIGDLQNIQPHLQLQRPNVLLRDSATKEVVEVVKSDVPDLIIFNGTLAASQKAVEGANVLFRFRRGQAFPGEPGLTWAINGEKGEIRLQAFSGATLHANSYDAPVTIEVHDFASDKVQKVDWSWQDWQEALPVVGRSIAVLYDKFADGAFEGQPTFETALVRHEQLETILADWNPK</sequence>
<dbReference type="RefSeq" id="XP_073558807.1">
    <property type="nucleotide sequence ID" value="XM_073702459.1"/>
</dbReference>
<protein>
    <submittedName>
        <fullName evidence="3">Galactose/lactose metabolism regulatory protein GAL80</fullName>
    </submittedName>
</protein>
<keyword evidence="4" id="KW-1185">Reference proteome</keyword>
<dbReference type="SUPFAM" id="SSF51735">
    <property type="entry name" value="NAD(P)-binding Rossmann-fold domains"/>
    <property type="match status" value="1"/>
</dbReference>